<gene>
    <name evidence="1" type="ORF">HHI36_011980</name>
</gene>
<reference evidence="1 2" key="1">
    <citation type="journal article" date="2021" name="BMC Biol.">
        <title>Horizontally acquired antibacterial genes associated with adaptive radiation of ladybird beetles.</title>
        <authorList>
            <person name="Li H.S."/>
            <person name="Tang X.F."/>
            <person name="Huang Y.H."/>
            <person name="Xu Z.Y."/>
            <person name="Chen M.L."/>
            <person name="Du X.Y."/>
            <person name="Qiu B.Y."/>
            <person name="Chen P.T."/>
            <person name="Zhang W."/>
            <person name="Slipinski A."/>
            <person name="Escalona H.E."/>
            <person name="Waterhouse R.M."/>
            <person name="Zwick A."/>
            <person name="Pang H."/>
        </authorList>
    </citation>
    <scope>NUCLEOTIDE SEQUENCE [LARGE SCALE GENOMIC DNA]</scope>
    <source>
        <strain evidence="1">SYSU2018</strain>
    </source>
</reference>
<evidence type="ECO:0008006" key="3">
    <source>
        <dbReference type="Google" id="ProtNLM"/>
    </source>
</evidence>
<proteinExistence type="predicted"/>
<dbReference type="EMBL" id="JABFTP020000103">
    <property type="protein sequence ID" value="KAL3276608.1"/>
    <property type="molecule type" value="Genomic_DNA"/>
</dbReference>
<comment type="caution">
    <text evidence="1">The sequence shown here is derived from an EMBL/GenBank/DDBJ whole genome shotgun (WGS) entry which is preliminary data.</text>
</comment>
<accession>A0ABD2NDA3</accession>
<sequence>MRDALRYVENGVRSVKAAAIGYDIPRTTSRRYVMKVKDKRDEIDWKSPILEGASRLQQNYTVNKISSPDEKDFQTTANLHHGLNPKYARKLAYDLALAKRFRSTRIFPFNPTIFNDDDFIASTVTDLQKINEDCLYDVSLKDTTNNNTVVIIVNNNDAMIDKPSTNTRDENIISNRKMQVLPKKKSEILTNTPVLGNLEEEEKLQEARKSSLNKNSSVKKAIRRYLETL</sequence>
<dbReference type="Proteomes" id="UP001516400">
    <property type="component" value="Unassembled WGS sequence"/>
</dbReference>
<organism evidence="1 2">
    <name type="scientific">Cryptolaemus montrouzieri</name>
    <dbReference type="NCBI Taxonomy" id="559131"/>
    <lineage>
        <taxon>Eukaryota</taxon>
        <taxon>Metazoa</taxon>
        <taxon>Ecdysozoa</taxon>
        <taxon>Arthropoda</taxon>
        <taxon>Hexapoda</taxon>
        <taxon>Insecta</taxon>
        <taxon>Pterygota</taxon>
        <taxon>Neoptera</taxon>
        <taxon>Endopterygota</taxon>
        <taxon>Coleoptera</taxon>
        <taxon>Polyphaga</taxon>
        <taxon>Cucujiformia</taxon>
        <taxon>Coccinelloidea</taxon>
        <taxon>Coccinellidae</taxon>
        <taxon>Scymninae</taxon>
        <taxon>Scymnini</taxon>
        <taxon>Cryptolaemus</taxon>
    </lineage>
</organism>
<dbReference type="AlphaFoldDB" id="A0ABD2NDA3"/>
<evidence type="ECO:0000313" key="2">
    <source>
        <dbReference type="Proteomes" id="UP001516400"/>
    </source>
</evidence>
<protein>
    <recommendedName>
        <fullName evidence="3">HTH psq-type domain-containing protein</fullName>
    </recommendedName>
</protein>
<keyword evidence="2" id="KW-1185">Reference proteome</keyword>
<evidence type="ECO:0000313" key="1">
    <source>
        <dbReference type="EMBL" id="KAL3276608.1"/>
    </source>
</evidence>
<name>A0ABD2NDA3_9CUCU</name>